<dbReference type="PROSITE" id="PS51257">
    <property type="entry name" value="PROKAR_LIPOPROTEIN"/>
    <property type="match status" value="1"/>
</dbReference>
<proteinExistence type="predicted"/>
<evidence type="ECO:0000259" key="1">
    <source>
        <dbReference type="Pfam" id="PF17680"/>
    </source>
</evidence>
<dbReference type="Proteomes" id="UP001173465">
    <property type="component" value="Unassembled WGS sequence"/>
</dbReference>
<evidence type="ECO:0000313" key="2">
    <source>
        <dbReference type="EMBL" id="MDM1695908.1"/>
    </source>
</evidence>
<sequence>MRFLAPVLGALVLVTGCANTVKPAPQITYEQAASDKFIPTNYAAADRLINHIKPNISPRNTLIIATLANIDDLNSSSTLGRLVSEQISARFTQHGYRMVELKFRNDVYMAQGQGELMLTREIHDLANSHSAQAVIVGTYAESRDFVYVNLKVIQPNTNTVLAVSDFALPMNDNNRRMLRRAR</sequence>
<dbReference type="Pfam" id="PF17680">
    <property type="entry name" value="FlgO"/>
    <property type="match status" value="1"/>
</dbReference>
<accession>A0AAW7DSC8</accession>
<feature type="domain" description="FlgO" evidence="1">
    <location>
        <begin position="42"/>
        <end position="172"/>
    </location>
</feature>
<dbReference type="InterPro" id="IPR014549">
    <property type="entry name" value="FlgO"/>
</dbReference>
<dbReference type="InterPro" id="IPR041215">
    <property type="entry name" value="FlgO_dom"/>
</dbReference>
<reference evidence="2" key="1">
    <citation type="submission" date="2020-06" db="EMBL/GenBank/DDBJ databases">
        <authorList>
            <person name="Dong N."/>
        </authorList>
    </citation>
    <scope>NUCLEOTIDE SEQUENCE</scope>
    <source>
        <strain evidence="2">DF46-2-2</strain>
    </source>
</reference>
<protein>
    <recommendedName>
        <fullName evidence="1">FlgO domain-containing protein</fullName>
    </recommendedName>
</protein>
<organism evidence="2 3">
    <name type="scientific">Thiopseudomonas alkaliphila</name>
    <dbReference type="NCBI Taxonomy" id="1697053"/>
    <lineage>
        <taxon>Bacteria</taxon>
        <taxon>Pseudomonadati</taxon>
        <taxon>Pseudomonadota</taxon>
        <taxon>Gammaproteobacteria</taxon>
        <taxon>Pseudomonadales</taxon>
        <taxon>Pseudomonadaceae</taxon>
        <taxon>Thiopseudomonas</taxon>
    </lineage>
</organism>
<name>A0AAW7DSC8_9GAMM</name>
<dbReference type="PIRSF" id="PIRSF028688">
    <property type="entry name" value="UCP_imp_028688"/>
    <property type="match status" value="1"/>
</dbReference>
<gene>
    <name evidence="2" type="ORF">HX099_04405</name>
</gene>
<dbReference type="AlphaFoldDB" id="A0AAW7DSC8"/>
<evidence type="ECO:0000313" key="3">
    <source>
        <dbReference type="Proteomes" id="UP001173465"/>
    </source>
</evidence>
<comment type="caution">
    <text evidence="2">The sequence shown here is derived from an EMBL/GenBank/DDBJ whole genome shotgun (WGS) entry which is preliminary data.</text>
</comment>
<reference evidence="2" key="2">
    <citation type="journal article" date="2022" name="Sci. Total Environ.">
        <title>Prevalence, transmission, and molecular epidemiology of tet(X)-positive bacteria among humans, animals, and environmental niches in China: An epidemiological, and genomic-based study.</title>
        <authorList>
            <person name="Dong N."/>
            <person name="Zeng Y."/>
            <person name="Cai C."/>
            <person name="Sun C."/>
            <person name="Lu J."/>
            <person name="Liu C."/>
            <person name="Zhou H."/>
            <person name="Sun Q."/>
            <person name="Shu L."/>
            <person name="Wang H."/>
            <person name="Wang Y."/>
            <person name="Wang S."/>
            <person name="Wu C."/>
            <person name="Chan E.W."/>
            <person name="Chen G."/>
            <person name="Shen Z."/>
            <person name="Chen S."/>
            <person name="Zhang R."/>
        </authorList>
    </citation>
    <scope>NUCLEOTIDE SEQUENCE</scope>
    <source>
        <strain evidence="2">DF46-2-2</strain>
    </source>
</reference>
<dbReference type="EMBL" id="JACANB010000002">
    <property type="protein sequence ID" value="MDM1695908.1"/>
    <property type="molecule type" value="Genomic_DNA"/>
</dbReference>